<comment type="subcellular location">
    <subcellularLocation>
        <location evidence="1">Cell inner membrane</location>
        <topology evidence="1">Lipid-anchor</topology>
    </subcellularLocation>
</comment>
<geneLocation type="plasmid" evidence="13">
    <name>lp32-b</name>
</geneLocation>
<dbReference type="PANTHER" id="PTHR34296">
    <property type="entry name" value="TRANSCRIPTIONAL ACTIVATOR PROTEIN MED"/>
    <property type="match status" value="1"/>
</dbReference>
<keyword evidence="6" id="KW-0997">Cell inner membrane</keyword>
<accession>A0A386PQV6</accession>
<dbReference type="KEGG" id="btur:DB313_05495"/>
<dbReference type="InterPro" id="IPR003760">
    <property type="entry name" value="PnrA-like"/>
</dbReference>
<comment type="subunit">
    <text evidence="3">Monomer.</text>
</comment>
<evidence type="ECO:0000256" key="10">
    <source>
        <dbReference type="ARBA" id="ARBA00023288"/>
    </source>
</evidence>
<dbReference type="Proteomes" id="UP000275571">
    <property type="component" value="Plasmid lp32-B"/>
</dbReference>
<name>A0A386PQV6_9SPIR</name>
<keyword evidence="4" id="KW-0813">Transport</keyword>
<keyword evidence="13" id="KW-1185">Reference proteome</keyword>
<keyword evidence="8" id="KW-0472">Membrane</keyword>
<evidence type="ECO:0000259" key="11">
    <source>
        <dbReference type="Pfam" id="PF02608"/>
    </source>
</evidence>
<evidence type="ECO:0000256" key="8">
    <source>
        <dbReference type="ARBA" id="ARBA00023136"/>
    </source>
</evidence>
<keyword evidence="9" id="KW-0564">Palmitate</keyword>
<keyword evidence="5" id="KW-1003">Cell membrane</keyword>
<organism evidence="12 13">
    <name type="scientific">Borrelia turcica IST7</name>
    <dbReference type="NCBI Taxonomy" id="1104446"/>
    <lineage>
        <taxon>Bacteria</taxon>
        <taxon>Pseudomonadati</taxon>
        <taxon>Spirochaetota</taxon>
        <taxon>Spirochaetia</taxon>
        <taxon>Spirochaetales</taxon>
        <taxon>Borreliaceae</taxon>
        <taxon>Borrelia</taxon>
    </lineage>
</organism>
<evidence type="ECO:0000256" key="6">
    <source>
        <dbReference type="ARBA" id="ARBA00022519"/>
    </source>
</evidence>
<evidence type="ECO:0000313" key="13">
    <source>
        <dbReference type="Proteomes" id="UP000275571"/>
    </source>
</evidence>
<reference evidence="12 13" key="1">
    <citation type="journal article" date="2018" name="Infect. Genet. Evol.">
        <title>Genome-wide analysis of Borrelia turcica and 'Candidatus Borrelia tachyglossi' shows relapsing fever-like genomes with unique genomic links to Lyme disease Borrelia.</title>
        <authorList>
            <person name="Gofton A.W."/>
            <person name="Margos G."/>
            <person name="Fingerle V."/>
            <person name="Hepner S."/>
            <person name="Loh S.M."/>
            <person name="Ryan U."/>
            <person name="Irwin P."/>
            <person name="Oskam C.L."/>
        </authorList>
    </citation>
    <scope>NUCLEOTIDE SEQUENCE [LARGE SCALE GENOMIC DNA]</scope>
    <source>
        <strain evidence="12 13">IST7</strain>
        <plasmid evidence="12">lp32-B</plasmid>
    </source>
</reference>
<keyword evidence="12" id="KW-0614">Plasmid</keyword>
<dbReference type="OrthoDB" id="9769871at2"/>
<evidence type="ECO:0000313" key="12">
    <source>
        <dbReference type="EMBL" id="AYE36970.1"/>
    </source>
</evidence>
<dbReference type="GO" id="GO:0005886">
    <property type="term" value="C:plasma membrane"/>
    <property type="evidence" value="ECO:0007669"/>
    <property type="project" value="UniProtKB-SubCell"/>
</dbReference>
<feature type="domain" description="ABC transporter substrate-binding protein PnrA-like" evidence="11">
    <location>
        <begin position="16"/>
        <end position="315"/>
    </location>
</feature>
<dbReference type="AlphaFoldDB" id="A0A386PQV6"/>
<evidence type="ECO:0000256" key="9">
    <source>
        <dbReference type="ARBA" id="ARBA00023139"/>
    </source>
</evidence>
<evidence type="ECO:0000256" key="7">
    <source>
        <dbReference type="ARBA" id="ARBA00022729"/>
    </source>
</evidence>
<dbReference type="SUPFAM" id="SSF53822">
    <property type="entry name" value="Periplasmic binding protein-like I"/>
    <property type="match status" value="1"/>
</dbReference>
<evidence type="ECO:0000256" key="3">
    <source>
        <dbReference type="ARBA" id="ARBA00011245"/>
    </source>
</evidence>
<protein>
    <submittedName>
        <fullName evidence="12">BMP family ABC transporter substrate-binding protein</fullName>
    </submittedName>
</protein>
<evidence type="ECO:0000256" key="5">
    <source>
        <dbReference type="ARBA" id="ARBA00022475"/>
    </source>
</evidence>
<dbReference type="PANTHER" id="PTHR34296:SF2">
    <property type="entry name" value="ABC TRANSPORTER GUANOSINE-BINDING PROTEIN NUPN"/>
    <property type="match status" value="1"/>
</dbReference>
<dbReference type="InterPro" id="IPR028082">
    <property type="entry name" value="Peripla_BP_I"/>
</dbReference>
<keyword evidence="7" id="KW-0732">Signal</keyword>
<evidence type="ECO:0000256" key="1">
    <source>
        <dbReference type="ARBA" id="ARBA00004519"/>
    </source>
</evidence>
<proteinExistence type="inferred from homology"/>
<keyword evidence="10" id="KW-0449">Lipoprotein</keyword>
<comment type="similarity">
    <text evidence="2">Belongs to the BMP lipoprotein family.</text>
</comment>
<evidence type="ECO:0000256" key="4">
    <source>
        <dbReference type="ARBA" id="ARBA00022448"/>
    </source>
</evidence>
<evidence type="ECO:0000256" key="2">
    <source>
        <dbReference type="ARBA" id="ARBA00008610"/>
    </source>
</evidence>
<dbReference type="Pfam" id="PF02608">
    <property type="entry name" value="Bmp"/>
    <property type="match status" value="1"/>
</dbReference>
<dbReference type="EMBL" id="CP028887">
    <property type="protein sequence ID" value="AYE36970.1"/>
    <property type="molecule type" value="Genomic_DNA"/>
</dbReference>
<gene>
    <name evidence="12" type="ORF">DB313_05495</name>
</gene>
<dbReference type="InterPro" id="IPR050957">
    <property type="entry name" value="BMP_lipoprotein"/>
</dbReference>
<sequence length="332" mass="36303">MLIFACTAVKEQSRQVKIGIIADGSFADKGFNESALDALNEIREDYGVEIISRESSLDSFLGDIEELNGMGVDLMWLVGQPFADVAETVASENTAIKYAVIDAVYDSSILLPSNLTSMTFRTEESAFLVGYIAARKSRIDRIGFIGGMDVPVINTFRFGYEAGALYAKSDIYVEVDYVGDFNDKGLGKIAAEKMYSNGADVIFTAAGLTGLGVIDVAEKLGDGHYVIGVDQDQSQLAPNSIITSAVKDVRRAVLSFTANYLTTKHFDGGGRTNSYGLREGFVGHIRNPKMIPDEMEAEIEEISQKIINGKIVVPKDYKSFSKFIELRDEVKE</sequence>
<dbReference type="Gene3D" id="3.40.50.2300">
    <property type="match status" value="2"/>
</dbReference>
<dbReference type="CDD" id="cd06354">
    <property type="entry name" value="PBP1_PrnA-like"/>
    <property type="match status" value="1"/>
</dbReference>